<evidence type="ECO:0000256" key="6">
    <source>
        <dbReference type="ARBA" id="ARBA00023136"/>
    </source>
</evidence>
<dbReference type="Pfam" id="PF02321">
    <property type="entry name" value="OEP"/>
    <property type="match status" value="2"/>
</dbReference>
<dbReference type="PANTHER" id="PTHR30026">
    <property type="entry name" value="OUTER MEMBRANE PROTEIN TOLC"/>
    <property type="match status" value="1"/>
</dbReference>
<evidence type="ECO:0000256" key="8">
    <source>
        <dbReference type="SAM" id="Coils"/>
    </source>
</evidence>
<protein>
    <submittedName>
        <fullName evidence="10">TolC family outer membrane protein</fullName>
    </submittedName>
</protein>
<evidence type="ECO:0000256" key="3">
    <source>
        <dbReference type="ARBA" id="ARBA00022448"/>
    </source>
</evidence>
<dbReference type="SUPFAM" id="SSF56954">
    <property type="entry name" value="Outer membrane efflux proteins (OEP)"/>
    <property type="match status" value="1"/>
</dbReference>
<organism evidence="10 11">
    <name type="scientific">Bosea massiliensis</name>
    <dbReference type="NCBI Taxonomy" id="151419"/>
    <lineage>
        <taxon>Bacteria</taxon>
        <taxon>Pseudomonadati</taxon>
        <taxon>Pseudomonadota</taxon>
        <taxon>Alphaproteobacteria</taxon>
        <taxon>Hyphomicrobiales</taxon>
        <taxon>Boseaceae</taxon>
        <taxon>Bosea</taxon>
    </lineage>
</organism>
<evidence type="ECO:0000256" key="7">
    <source>
        <dbReference type="ARBA" id="ARBA00023237"/>
    </source>
</evidence>
<comment type="similarity">
    <text evidence="2">Belongs to the outer membrane factor (OMF) (TC 1.B.17) family.</text>
</comment>
<comment type="subcellular location">
    <subcellularLocation>
        <location evidence="1">Cell outer membrane</location>
    </subcellularLocation>
</comment>
<keyword evidence="4" id="KW-1134">Transmembrane beta strand</keyword>
<dbReference type="Proteomes" id="UP001596060">
    <property type="component" value="Unassembled WGS sequence"/>
</dbReference>
<dbReference type="Gene3D" id="1.20.1600.10">
    <property type="entry name" value="Outer membrane efflux proteins (OEP)"/>
    <property type="match status" value="1"/>
</dbReference>
<keyword evidence="11" id="KW-1185">Reference proteome</keyword>
<dbReference type="RefSeq" id="WP_082732935.1">
    <property type="nucleotide sequence ID" value="NZ_JBHSLU010000095.1"/>
</dbReference>
<evidence type="ECO:0000256" key="2">
    <source>
        <dbReference type="ARBA" id="ARBA00007613"/>
    </source>
</evidence>
<proteinExistence type="inferred from homology"/>
<feature type="coiled-coil region" evidence="8">
    <location>
        <begin position="389"/>
        <end position="447"/>
    </location>
</feature>
<dbReference type="InterPro" id="IPR003423">
    <property type="entry name" value="OMP_efflux"/>
</dbReference>
<keyword evidence="8" id="KW-0175">Coiled coil</keyword>
<name>A0ABW0P770_9HYPH</name>
<evidence type="ECO:0000256" key="4">
    <source>
        <dbReference type="ARBA" id="ARBA00022452"/>
    </source>
</evidence>
<dbReference type="InterPro" id="IPR010130">
    <property type="entry name" value="T1SS_OMP_TolC"/>
</dbReference>
<evidence type="ECO:0000256" key="1">
    <source>
        <dbReference type="ARBA" id="ARBA00004442"/>
    </source>
</evidence>
<dbReference type="NCBIfam" id="TIGR01844">
    <property type="entry name" value="type_I_sec_TolC"/>
    <property type="match status" value="1"/>
</dbReference>
<gene>
    <name evidence="10" type="ORF">ACFPN9_24965</name>
</gene>
<evidence type="ECO:0000313" key="10">
    <source>
        <dbReference type="EMBL" id="MFC5508501.1"/>
    </source>
</evidence>
<keyword evidence="3" id="KW-0813">Transport</keyword>
<feature type="transmembrane region" description="Helical" evidence="9">
    <location>
        <begin position="44"/>
        <end position="63"/>
    </location>
</feature>
<keyword evidence="5 9" id="KW-0812">Transmembrane</keyword>
<keyword evidence="6 9" id="KW-0472">Membrane</keyword>
<comment type="caution">
    <text evidence="10">The sequence shown here is derived from an EMBL/GenBank/DDBJ whole genome shotgun (WGS) entry which is preliminary data.</text>
</comment>
<keyword evidence="9" id="KW-1133">Transmembrane helix</keyword>
<sequence>MAHAVPSLGISFERVTAPCPWGSNRRNSTPCQGRDRHARRTIELLLTGVLASVAVAFGVYGAAAETLPGALARAYGANPQLNAERASLRAVDENVPRALSGYRPRISAEADAGVAAMRSSTPGGMEGASGQSGSLFPRGAGITLNQTLFDGFRTRNNVRTAESQVFGAREALRNTEQNLLFDAVSAYMNVLRDTAILDLQRNNVELLNEQLSQTRERYEAGQVTRTDVSQAEARLAGSRSQVSLAEANLRASIARYRQVIGVDPKTLAPGPPADRWLPRSLPALAEHPAIKASLHGVDAAELEVKVVEGELYPSLGLSAGLSRRSDVETRGDARTAATAVVRLTVPIYEGGEVYARTRQAKETAGQRRIEVEVTRDQVRAAVLSAWGQLEATKAQITAAQTQIQASEIALTGVREEARVGQRTTLEVLNAQQELLNARVNLVTAQRDRVVASYSVLSAVGRLSARVLALRAPSYDAKRHFDQVKDLWIGLRTPDGR</sequence>
<evidence type="ECO:0000256" key="5">
    <source>
        <dbReference type="ARBA" id="ARBA00022692"/>
    </source>
</evidence>
<accession>A0ABW0P770</accession>
<evidence type="ECO:0000256" key="9">
    <source>
        <dbReference type="SAM" id="Phobius"/>
    </source>
</evidence>
<dbReference type="EMBL" id="JBHSLU010000095">
    <property type="protein sequence ID" value="MFC5508501.1"/>
    <property type="molecule type" value="Genomic_DNA"/>
</dbReference>
<reference evidence="11" key="1">
    <citation type="journal article" date="2019" name="Int. J. Syst. Evol. Microbiol.">
        <title>The Global Catalogue of Microorganisms (GCM) 10K type strain sequencing project: providing services to taxonomists for standard genome sequencing and annotation.</title>
        <authorList>
            <consortium name="The Broad Institute Genomics Platform"/>
            <consortium name="The Broad Institute Genome Sequencing Center for Infectious Disease"/>
            <person name="Wu L."/>
            <person name="Ma J."/>
        </authorList>
    </citation>
    <scope>NUCLEOTIDE SEQUENCE [LARGE SCALE GENOMIC DNA]</scope>
    <source>
        <strain evidence="11">CCUG 43117</strain>
    </source>
</reference>
<dbReference type="InterPro" id="IPR051906">
    <property type="entry name" value="TolC-like"/>
</dbReference>
<keyword evidence="7" id="KW-0998">Cell outer membrane</keyword>
<evidence type="ECO:0000313" key="11">
    <source>
        <dbReference type="Proteomes" id="UP001596060"/>
    </source>
</evidence>
<dbReference type="PANTHER" id="PTHR30026:SF22">
    <property type="entry name" value="OUTER MEMBRANE EFFLUX PROTEIN"/>
    <property type="match status" value="1"/>
</dbReference>